<dbReference type="Proteomes" id="UP000306402">
    <property type="component" value="Unassembled WGS sequence"/>
</dbReference>
<dbReference type="Pfam" id="PF13205">
    <property type="entry name" value="Big_5"/>
    <property type="match status" value="1"/>
</dbReference>
<feature type="domain" description="SbsA Ig-like" evidence="3">
    <location>
        <begin position="52"/>
        <end position="141"/>
    </location>
</feature>
<dbReference type="EMBL" id="VCEJ01000004">
    <property type="protein sequence ID" value="TLV00650.1"/>
    <property type="molecule type" value="Genomic_DNA"/>
</dbReference>
<dbReference type="InterPro" id="IPR019282">
    <property type="entry name" value="Glycoamylase-like_cons_dom"/>
</dbReference>
<comment type="caution">
    <text evidence="4">The sequence shown here is derived from an EMBL/GenBank/DDBJ whole genome shotgun (WGS) entry which is preliminary data.</text>
</comment>
<dbReference type="InterPro" id="IPR032812">
    <property type="entry name" value="SbsA_Ig"/>
</dbReference>
<evidence type="ECO:0000256" key="1">
    <source>
        <dbReference type="ARBA" id="ARBA00022729"/>
    </source>
</evidence>
<dbReference type="Gene3D" id="1.50.10.140">
    <property type="match status" value="1"/>
</dbReference>
<evidence type="ECO:0000313" key="5">
    <source>
        <dbReference type="Proteomes" id="UP000306402"/>
    </source>
</evidence>
<protein>
    <submittedName>
        <fullName evidence="4">Beta-glucosidase</fullName>
    </submittedName>
</protein>
<sequence length="562" mass="62334">MPFRNLLFIGLLVWLGVSCKSKQDPEPTNPVIPSSFGFNSLKVNDSYSGYDYVNVNVRPKIRFAFSSTLNSNSLQNGISFNSKDGKAVPFTAVLEGGDSAVLVTPTSNLDYLQAYTVSATKALKSKNNGTLLSEVKVNLTTALDSANKFPVISNDELLTLLQKQTFKYFWDFGHPVSGLARERNSSGDIVTTGGSGFGIMTIPIAIDRKFITRAQGLQRIQLITGFLKDKAQKFHGAFPHWLNGATGAVQPFSEKDNGADLVETAYLIQGLLTARQYFNAGDAAETALRSDITKIWEAVEWDWFRKNNEDVLYWHWSPNFNWDMNHQIRGWNECLITYVLAASSPTHSIPKSVYDNGWAGNASFKNGKAYYGLTLPLGEPYGGPLFFSQYSFLGLNPTGLSDSYANYFTQNKNHSLINYNYCIANPQSFNGYSDQCWGLTASDIPSGYNANSPTNDKGVITPTAALSAFPYTPTESMRALKFFYYKLGDKLWGEYGFHDAFSLNELWFADSYLAIDQGPIVIMVENYRTGSPWKLFMSNLEVKAGLKKLGFTSTATTGRALN</sequence>
<dbReference type="Pfam" id="PF10091">
    <property type="entry name" value="Glycoamylase"/>
    <property type="match status" value="1"/>
</dbReference>
<reference evidence="4 5" key="1">
    <citation type="submission" date="2019-05" db="EMBL/GenBank/DDBJ databases">
        <authorList>
            <person name="Qu J.-H."/>
        </authorList>
    </citation>
    <scope>NUCLEOTIDE SEQUENCE [LARGE SCALE GENOMIC DNA]</scope>
    <source>
        <strain evidence="4 5">T17</strain>
    </source>
</reference>
<name>A0A5R9KWY8_9BACT</name>
<organism evidence="4 5">
    <name type="scientific">Dyadobacter luticola</name>
    <dbReference type="NCBI Taxonomy" id="1979387"/>
    <lineage>
        <taxon>Bacteria</taxon>
        <taxon>Pseudomonadati</taxon>
        <taxon>Bacteroidota</taxon>
        <taxon>Cytophagia</taxon>
        <taxon>Cytophagales</taxon>
        <taxon>Spirosomataceae</taxon>
        <taxon>Dyadobacter</taxon>
    </lineage>
</organism>
<proteinExistence type="predicted"/>
<evidence type="ECO:0000259" key="3">
    <source>
        <dbReference type="Pfam" id="PF13205"/>
    </source>
</evidence>
<dbReference type="RefSeq" id="WP_138366026.1">
    <property type="nucleotide sequence ID" value="NZ_VCEJ01000004.1"/>
</dbReference>
<evidence type="ECO:0000313" key="4">
    <source>
        <dbReference type="EMBL" id="TLV00650.1"/>
    </source>
</evidence>
<keyword evidence="5" id="KW-1185">Reference proteome</keyword>
<evidence type="ECO:0000259" key="2">
    <source>
        <dbReference type="Pfam" id="PF10091"/>
    </source>
</evidence>
<dbReference type="AlphaFoldDB" id="A0A5R9KWY8"/>
<dbReference type="OrthoDB" id="5937621at2"/>
<feature type="domain" description="Glycoamylase-like" evidence="2">
    <location>
        <begin position="325"/>
        <end position="539"/>
    </location>
</feature>
<keyword evidence="1" id="KW-0732">Signal</keyword>
<dbReference type="PROSITE" id="PS51257">
    <property type="entry name" value="PROKAR_LIPOPROTEIN"/>
    <property type="match status" value="1"/>
</dbReference>
<gene>
    <name evidence="4" type="ORF">FEN17_14280</name>
</gene>
<accession>A0A5R9KWY8</accession>